<comment type="caution">
    <text evidence="2">The sequence shown here is derived from an EMBL/GenBank/DDBJ whole genome shotgun (WGS) entry which is preliminary data.</text>
</comment>
<evidence type="ECO:0000313" key="2">
    <source>
        <dbReference type="EMBL" id="MDT0645667.1"/>
    </source>
</evidence>
<dbReference type="EMBL" id="JAVRHO010000003">
    <property type="protein sequence ID" value="MDT0645667.1"/>
    <property type="molecule type" value="Genomic_DNA"/>
</dbReference>
<dbReference type="RefSeq" id="WP_311493853.1">
    <property type="nucleotide sequence ID" value="NZ_JAVRHO010000003.1"/>
</dbReference>
<reference evidence="2 3" key="1">
    <citation type="submission" date="2023-09" db="EMBL/GenBank/DDBJ databases">
        <authorList>
            <person name="Rey-Velasco X."/>
        </authorList>
    </citation>
    <scope>NUCLEOTIDE SEQUENCE [LARGE SCALE GENOMIC DNA]</scope>
    <source>
        <strain evidence="2 3">F260</strain>
    </source>
</reference>
<keyword evidence="1" id="KW-0732">Signal</keyword>
<protein>
    <submittedName>
        <fullName evidence="2">Uncharacterized protein</fullName>
    </submittedName>
</protein>
<feature type="signal peptide" evidence="1">
    <location>
        <begin position="1"/>
        <end position="25"/>
    </location>
</feature>
<gene>
    <name evidence="2" type="ORF">RM545_03100</name>
</gene>
<feature type="chain" id="PRO_5046550667" evidence="1">
    <location>
        <begin position="26"/>
        <end position="388"/>
    </location>
</feature>
<name>A0ABU3CH39_9FLAO</name>
<accession>A0ABU3CH39</accession>
<dbReference type="Proteomes" id="UP001245285">
    <property type="component" value="Unassembled WGS sequence"/>
</dbReference>
<organism evidence="2 3">
    <name type="scientific">Autumnicola lenta</name>
    <dbReference type="NCBI Taxonomy" id="3075593"/>
    <lineage>
        <taxon>Bacteria</taxon>
        <taxon>Pseudomonadati</taxon>
        <taxon>Bacteroidota</taxon>
        <taxon>Flavobacteriia</taxon>
        <taxon>Flavobacteriales</taxon>
        <taxon>Flavobacteriaceae</taxon>
        <taxon>Autumnicola</taxon>
    </lineage>
</organism>
<sequence length="388" mass="45110">MYKIPTLLVLILVYSSNLYSQQVWKDDCNYNTEDIPWTTQHGDGEVKTRLIVKDGFIRFVVDASAEPHNVWWATVSRPVSFPPKDTEDYSEEKLWIEAKVKPSHATRRINMRLYNQRTRDHHAFLKEFDLEDTLNWHTIRFSPQGLRYLPGDELRCHFALIDWGNREFHLDIKEVKVFFEDAENKPEESENALEYHPQPQKLANLSHQLKVKEDATVDVLFPEESLAGWGQQENGEIKQLISVSHHLIPVLRWDFSNFKDHKVKEWGLLRLKVHSSNQVPSPTHEYGRIRIMEIKGGREDWNYETVTFNDLTGNLPLWEVFNEQMVIDMDMPKTGEEFLEIPISPVVLQRLIDGTTKGLAVFPLGSIQTSFYAKAYNGGENAATLNFN</sequence>
<evidence type="ECO:0000313" key="3">
    <source>
        <dbReference type="Proteomes" id="UP001245285"/>
    </source>
</evidence>
<proteinExistence type="predicted"/>
<evidence type="ECO:0000256" key="1">
    <source>
        <dbReference type="SAM" id="SignalP"/>
    </source>
</evidence>
<keyword evidence="3" id="KW-1185">Reference proteome</keyword>